<feature type="region of interest" description="Disordered" evidence="1">
    <location>
        <begin position="232"/>
        <end position="271"/>
    </location>
</feature>
<dbReference type="AlphaFoldDB" id="A0A508A318"/>
<evidence type="ECO:0000313" key="4">
    <source>
        <dbReference type="Proteomes" id="UP000319010"/>
    </source>
</evidence>
<dbReference type="Proteomes" id="UP000319010">
    <property type="component" value="Unassembled WGS sequence"/>
</dbReference>
<protein>
    <submittedName>
        <fullName evidence="3">Uncharacterized protein</fullName>
    </submittedName>
</protein>
<feature type="region of interest" description="Disordered" evidence="1">
    <location>
        <begin position="89"/>
        <end position="209"/>
    </location>
</feature>
<feature type="compositionally biased region" description="Basic residues" evidence="1">
    <location>
        <begin position="185"/>
        <end position="201"/>
    </location>
</feature>
<comment type="caution">
    <text evidence="3">The sequence shown here is derived from an EMBL/GenBank/DDBJ whole genome shotgun (WGS) entry which is preliminary data.</text>
</comment>
<gene>
    <name evidence="3" type="ORF">FK256_13785</name>
</gene>
<keyword evidence="2" id="KW-0812">Transmembrane</keyword>
<dbReference type="RefSeq" id="WP_141425143.1">
    <property type="nucleotide sequence ID" value="NZ_JASPFB010000029.1"/>
</dbReference>
<organism evidence="3 4">
    <name type="scientific">Actinomyces johnsonii</name>
    <dbReference type="NCBI Taxonomy" id="544581"/>
    <lineage>
        <taxon>Bacteria</taxon>
        <taxon>Bacillati</taxon>
        <taxon>Actinomycetota</taxon>
        <taxon>Actinomycetes</taxon>
        <taxon>Actinomycetales</taxon>
        <taxon>Actinomycetaceae</taxon>
        <taxon>Actinomyces</taxon>
    </lineage>
</organism>
<keyword evidence="2" id="KW-1133">Transmembrane helix</keyword>
<evidence type="ECO:0000256" key="2">
    <source>
        <dbReference type="SAM" id="Phobius"/>
    </source>
</evidence>
<keyword evidence="2" id="KW-0472">Membrane</keyword>
<sequence>MSRAAGSGTTTTVRINLTARGVTLNGRAVTGPTEDAFAAALSLVSAQAANLPKGGFLPVSVTDERADGYESTRTNVLAGNTLTPSLFTRRSGNVPALPPSIMPRSRPAHAVSPASIPPSIAPTASPQRRVPNPGHPPREPSAPPAEDVPIFRSDKVPSATEKVPHKETDPTLSAEDLFGTTTAGRRTRRRHRSRAKGHRTPHAGSLGDLFTFSPPSSPAPDAVEAAEAFYADTSQEEKSKVREPGNLPEDLLPKRRRRPGTLQERLQGTGEPLALDNRSLMLASRPTSLALAPTTDLPVTQLSEDERIRTGASQDLLRYIPRTPSFHATIPERTRHEKGTKRVFSFTSSRARRPWTPRRILTWAAGAVAAASVATLMIWPYVVTQEYKDLCVDTRTGHRAEQKQCETATGYYEHRYIKASKGDSPPDVGKPVEGSTTWPAGKVRMTTTDGDVVTKPGKESK</sequence>
<reference evidence="3 4" key="1">
    <citation type="submission" date="2019-06" db="EMBL/GenBank/DDBJ databases">
        <title>Draft genome sequence of Actinomyces johnsonii CCUG 34287T.</title>
        <authorList>
            <person name="Salva-Serra F."/>
            <person name="Cardew S."/>
            <person name="Moore E."/>
        </authorList>
    </citation>
    <scope>NUCLEOTIDE SEQUENCE [LARGE SCALE GENOMIC DNA]</scope>
    <source>
        <strain evidence="3 4">CCUG 34287</strain>
    </source>
</reference>
<dbReference type="EMBL" id="VICB01000027">
    <property type="protein sequence ID" value="TQD41345.1"/>
    <property type="molecule type" value="Genomic_DNA"/>
</dbReference>
<accession>A0A508A318</accession>
<proteinExistence type="predicted"/>
<feature type="region of interest" description="Disordered" evidence="1">
    <location>
        <begin position="420"/>
        <end position="461"/>
    </location>
</feature>
<evidence type="ECO:0000256" key="1">
    <source>
        <dbReference type="SAM" id="MobiDB-lite"/>
    </source>
</evidence>
<evidence type="ECO:0000313" key="3">
    <source>
        <dbReference type="EMBL" id="TQD41345.1"/>
    </source>
</evidence>
<feature type="transmembrane region" description="Helical" evidence="2">
    <location>
        <begin position="360"/>
        <end position="382"/>
    </location>
</feature>
<feature type="compositionally biased region" description="Pro residues" evidence="1">
    <location>
        <begin position="133"/>
        <end position="143"/>
    </location>
</feature>
<name>A0A508A318_9ACTO</name>